<dbReference type="Gene3D" id="3.40.50.720">
    <property type="entry name" value="NAD(P)-binding Rossmann-like Domain"/>
    <property type="match status" value="1"/>
</dbReference>
<dbReference type="SUPFAM" id="SSF50129">
    <property type="entry name" value="GroES-like"/>
    <property type="match status" value="1"/>
</dbReference>
<organism evidence="2 3">
    <name type="scientific">Agrocybe pediades</name>
    <dbReference type="NCBI Taxonomy" id="84607"/>
    <lineage>
        <taxon>Eukaryota</taxon>
        <taxon>Fungi</taxon>
        <taxon>Dikarya</taxon>
        <taxon>Basidiomycota</taxon>
        <taxon>Agaricomycotina</taxon>
        <taxon>Agaricomycetes</taxon>
        <taxon>Agaricomycetidae</taxon>
        <taxon>Agaricales</taxon>
        <taxon>Agaricineae</taxon>
        <taxon>Strophariaceae</taxon>
        <taxon>Agrocybe</taxon>
    </lineage>
</organism>
<dbReference type="Pfam" id="PF08240">
    <property type="entry name" value="ADH_N"/>
    <property type="match status" value="1"/>
</dbReference>
<keyword evidence="3" id="KW-1185">Reference proteome</keyword>
<evidence type="ECO:0000313" key="3">
    <source>
        <dbReference type="Proteomes" id="UP000521872"/>
    </source>
</evidence>
<comment type="caution">
    <text evidence="2">The sequence shown here is derived from an EMBL/GenBank/DDBJ whole genome shotgun (WGS) entry which is preliminary data.</text>
</comment>
<dbReference type="PANTHER" id="PTHR45348:SF2">
    <property type="entry name" value="ZINC-TYPE ALCOHOL DEHYDROGENASE-LIKE PROTEIN C2E1P3.01"/>
    <property type="match status" value="1"/>
</dbReference>
<reference evidence="2 3" key="1">
    <citation type="submission" date="2019-12" db="EMBL/GenBank/DDBJ databases">
        <authorList>
            <person name="Floudas D."/>
            <person name="Bentzer J."/>
            <person name="Ahren D."/>
            <person name="Johansson T."/>
            <person name="Persson P."/>
            <person name="Tunlid A."/>
        </authorList>
    </citation>
    <scope>NUCLEOTIDE SEQUENCE [LARGE SCALE GENOMIC DNA]</scope>
    <source>
        <strain evidence="2 3">CBS 102.39</strain>
    </source>
</reference>
<protein>
    <recommendedName>
        <fullName evidence="1">Enoyl reductase (ER) domain-containing protein</fullName>
    </recommendedName>
</protein>
<accession>A0A8H4QFX2</accession>
<dbReference type="InterPro" id="IPR036291">
    <property type="entry name" value="NAD(P)-bd_dom_sf"/>
</dbReference>
<dbReference type="Pfam" id="PF00107">
    <property type="entry name" value="ADH_zinc_N"/>
    <property type="match status" value="1"/>
</dbReference>
<dbReference type="InterPro" id="IPR011032">
    <property type="entry name" value="GroES-like_sf"/>
</dbReference>
<dbReference type="SUPFAM" id="SSF51735">
    <property type="entry name" value="NAD(P)-binding Rossmann-fold domains"/>
    <property type="match status" value="1"/>
</dbReference>
<dbReference type="CDD" id="cd08249">
    <property type="entry name" value="enoyl_reductase_like"/>
    <property type="match status" value="1"/>
</dbReference>
<dbReference type="InterPro" id="IPR047122">
    <property type="entry name" value="Trans-enoyl_RdTase-like"/>
</dbReference>
<evidence type="ECO:0000313" key="2">
    <source>
        <dbReference type="EMBL" id="KAF4610238.1"/>
    </source>
</evidence>
<dbReference type="Gene3D" id="3.90.180.10">
    <property type="entry name" value="Medium-chain alcohol dehydrogenases, catalytic domain"/>
    <property type="match status" value="1"/>
</dbReference>
<proteinExistence type="predicted"/>
<dbReference type="InterPro" id="IPR013154">
    <property type="entry name" value="ADH-like_N"/>
</dbReference>
<dbReference type="InterPro" id="IPR013149">
    <property type="entry name" value="ADH-like_C"/>
</dbReference>
<feature type="domain" description="Enoyl reductase (ER)" evidence="1">
    <location>
        <begin position="19"/>
        <end position="307"/>
    </location>
</feature>
<dbReference type="EMBL" id="JAACJL010000059">
    <property type="protein sequence ID" value="KAF4610238.1"/>
    <property type="molecule type" value="Genomic_DNA"/>
</dbReference>
<evidence type="ECO:0000259" key="1">
    <source>
        <dbReference type="SMART" id="SM00829"/>
    </source>
</evidence>
<dbReference type="InterPro" id="IPR020843">
    <property type="entry name" value="ER"/>
</dbReference>
<dbReference type="Proteomes" id="UP000521872">
    <property type="component" value="Unassembled WGS sequence"/>
</dbReference>
<gene>
    <name evidence="2" type="ORF">D9613_010321</name>
</gene>
<dbReference type="SMART" id="SM00829">
    <property type="entry name" value="PKS_ER"/>
    <property type="match status" value="1"/>
</dbReference>
<dbReference type="AlphaFoldDB" id="A0A8H4QFX2"/>
<name>A0A8H4QFX2_9AGAR</name>
<dbReference type="PANTHER" id="PTHR45348">
    <property type="entry name" value="HYPOTHETICAL OXIDOREDUCTASE (EUROFUNG)"/>
    <property type="match status" value="1"/>
</dbReference>
<sequence length="346" mass="37199">MQPSKHTALILKDWNYTVGEIETPVPGKGELLIKVQTAALNPADWKIPKYKLERLVKLPAILGSDIAGDVEKVGEGVSGFEVGDRVFCTGENWKDRGGYQQYVLIKADIIEKIPDNLSYDEAATLPLAIATAYSGLYAQLPHGIGLVAPANKDGYKKYTEIPIVIIGGASAVGQAVIQLAKLSGFSPIITTASLANEEVLKGIGATHVLDRNLPPAAAVATITTIAAKPILHVYDAICSGSTQQLAMDILSDEGRAAFPTPIITAKSSKKVYTAQVFAAARAPFNYEIFKELYHEKLYGWLEKGLIVPNRYEVLPGGLKGVEGGLKRLEADAISRLKLLVHPQETA</sequence>
<dbReference type="GO" id="GO:0016651">
    <property type="term" value="F:oxidoreductase activity, acting on NAD(P)H"/>
    <property type="evidence" value="ECO:0007669"/>
    <property type="project" value="InterPro"/>
</dbReference>